<keyword evidence="6" id="KW-1185">Reference proteome</keyword>
<dbReference type="InterPro" id="IPR011010">
    <property type="entry name" value="DNA_brk_join_enz"/>
</dbReference>
<dbReference type="InterPro" id="IPR002104">
    <property type="entry name" value="Integrase_catalytic"/>
</dbReference>
<feature type="domain" description="Tyr recombinase" evidence="4">
    <location>
        <begin position="47"/>
        <end position="244"/>
    </location>
</feature>
<dbReference type="InterPro" id="IPR010998">
    <property type="entry name" value="Integrase_recombinase_N"/>
</dbReference>
<proteinExistence type="inferred from homology"/>
<keyword evidence="3" id="KW-0233">DNA recombination</keyword>
<dbReference type="EMBL" id="CP104067">
    <property type="protein sequence ID" value="WAH44383.1"/>
    <property type="molecule type" value="Genomic_DNA"/>
</dbReference>
<evidence type="ECO:0000313" key="5">
    <source>
        <dbReference type="EMBL" id="WAH44383.1"/>
    </source>
</evidence>
<dbReference type="CDD" id="cd01189">
    <property type="entry name" value="INT_ICEBs1_C_like"/>
    <property type="match status" value="1"/>
</dbReference>
<evidence type="ECO:0000256" key="3">
    <source>
        <dbReference type="ARBA" id="ARBA00023172"/>
    </source>
</evidence>
<keyword evidence="2" id="KW-0238">DNA-binding</keyword>
<name>A0ABY6ZN46_9BACL</name>
<protein>
    <submittedName>
        <fullName evidence="5">Site-specific integrase</fullName>
    </submittedName>
</protein>
<dbReference type="InterPro" id="IPR050090">
    <property type="entry name" value="Tyrosine_recombinase_XerCD"/>
</dbReference>
<dbReference type="PROSITE" id="PS51898">
    <property type="entry name" value="TYR_RECOMBINASE"/>
    <property type="match status" value="1"/>
</dbReference>
<dbReference type="RefSeq" id="WP_268008279.1">
    <property type="nucleotide sequence ID" value="NZ_BSUT01000001.1"/>
</dbReference>
<dbReference type="Proteomes" id="UP001164761">
    <property type="component" value="Chromosome"/>
</dbReference>
<evidence type="ECO:0000256" key="1">
    <source>
        <dbReference type="ARBA" id="ARBA00008857"/>
    </source>
</evidence>
<reference evidence="5" key="1">
    <citation type="submission" date="2022-08" db="EMBL/GenBank/DDBJ databases">
        <title>Alicyclobacillus fastidiosus DSM 17978, complete genome.</title>
        <authorList>
            <person name="Wang Q."/>
            <person name="Cai R."/>
            <person name="Wang Z."/>
        </authorList>
    </citation>
    <scope>NUCLEOTIDE SEQUENCE</scope>
    <source>
        <strain evidence="5">DSM 17978</strain>
    </source>
</reference>
<evidence type="ECO:0000256" key="2">
    <source>
        <dbReference type="ARBA" id="ARBA00023125"/>
    </source>
</evidence>
<dbReference type="Gene3D" id="1.10.443.10">
    <property type="entry name" value="Intergrase catalytic core"/>
    <property type="match status" value="1"/>
</dbReference>
<comment type="similarity">
    <text evidence="1">Belongs to the 'phage' integrase family.</text>
</comment>
<dbReference type="SUPFAM" id="SSF56349">
    <property type="entry name" value="DNA breaking-rejoining enzymes"/>
    <property type="match status" value="1"/>
</dbReference>
<accession>A0ABY6ZN46</accession>
<dbReference type="PANTHER" id="PTHR30349">
    <property type="entry name" value="PHAGE INTEGRASE-RELATED"/>
    <property type="match status" value="1"/>
</dbReference>
<evidence type="ECO:0000259" key="4">
    <source>
        <dbReference type="PROSITE" id="PS51898"/>
    </source>
</evidence>
<dbReference type="Pfam" id="PF00589">
    <property type="entry name" value="Phage_integrase"/>
    <property type="match status" value="1"/>
</dbReference>
<dbReference type="PANTHER" id="PTHR30349:SF64">
    <property type="entry name" value="PROPHAGE INTEGRASE INTD-RELATED"/>
    <property type="match status" value="1"/>
</dbReference>
<sequence length="265" mass="29748">MSGTGRLATSVARVHLVLHDALDRAVKWGLVARNIADAVDPPKPDPVQMSVWTREDVLRFLEEAKSSSYYIVFLIAVTTGMRKGEILGLRWVDVDLENGRVYVRQTLTYVNGQPVFLDPKTNKGKRMVALSPEVVVQLRKYKAIQAKNKLRLGPLYHDNGLVVTRQDGSPASINTLDKQWYALLEQSGVPRIRFHDLRHTHASLLLQQGVHPKIVSERLGHSTINITLDTYSHVLPGLQEQVAKDFGDALFGDTLKKQRIVNDTD</sequence>
<evidence type="ECO:0000313" key="6">
    <source>
        <dbReference type="Proteomes" id="UP001164761"/>
    </source>
</evidence>
<dbReference type="InterPro" id="IPR013762">
    <property type="entry name" value="Integrase-like_cat_sf"/>
</dbReference>
<organism evidence="5 6">
    <name type="scientific">Alicyclobacillus fastidiosus</name>
    <dbReference type="NCBI Taxonomy" id="392011"/>
    <lineage>
        <taxon>Bacteria</taxon>
        <taxon>Bacillati</taxon>
        <taxon>Bacillota</taxon>
        <taxon>Bacilli</taxon>
        <taxon>Bacillales</taxon>
        <taxon>Alicyclobacillaceae</taxon>
        <taxon>Alicyclobacillus</taxon>
    </lineage>
</organism>
<dbReference type="Gene3D" id="1.10.150.130">
    <property type="match status" value="1"/>
</dbReference>
<gene>
    <name evidence="5" type="ORF">NZD89_13910</name>
</gene>